<feature type="transmembrane region" description="Helical" evidence="8">
    <location>
        <begin position="4189"/>
        <end position="4211"/>
    </location>
</feature>
<dbReference type="InterPro" id="IPR026082">
    <property type="entry name" value="ABCA"/>
</dbReference>
<dbReference type="GO" id="GO:0005319">
    <property type="term" value="F:lipid transporter activity"/>
    <property type="evidence" value="ECO:0007669"/>
    <property type="project" value="TreeGrafter"/>
</dbReference>
<dbReference type="FunFam" id="3.40.50.300:FF:002470">
    <property type="entry name" value="ABC transporter, putative"/>
    <property type="match status" value="1"/>
</dbReference>
<keyword evidence="4" id="KW-0067">ATP-binding</keyword>
<feature type="transmembrane region" description="Helical" evidence="8">
    <location>
        <begin position="4254"/>
        <end position="4274"/>
    </location>
</feature>
<dbReference type="CDD" id="cd03263">
    <property type="entry name" value="ABC_subfamily_A"/>
    <property type="match status" value="2"/>
</dbReference>
<dbReference type="PANTHER" id="PTHR19229">
    <property type="entry name" value="ATP-BINDING CASSETTE TRANSPORTER SUBFAMILY A ABCA"/>
    <property type="match status" value="1"/>
</dbReference>
<dbReference type="GO" id="GO:0005524">
    <property type="term" value="F:ATP binding"/>
    <property type="evidence" value="ECO:0007669"/>
    <property type="project" value="UniProtKB-KW"/>
</dbReference>
<reference evidence="10" key="1">
    <citation type="submission" date="2022-08" db="UniProtKB">
        <authorList>
            <consortium name="EnsemblMetazoa"/>
        </authorList>
    </citation>
    <scope>IDENTIFICATION</scope>
    <source>
        <strain evidence="10">05x7-T-G4-1.051#20</strain>
    </source>
</reference>
<dbReference type="Pfam" id="PF12698">
    <property type="entry name" value="ABC2_membrane_3"/>
    <property type="match status" value="2"/>
</dbReference>
<dbReference type="InterPro" id="IPR027417">
    <property type="entry name" value="P-loop_NTPase"/>
</dbReference>
<evidence type="ECO:0000256" key="1">
    <source>
        <dbReference type="ARBA" id="ARBA00004141"/>
    </source>
</evidence>
<feature type="transmembrane region" description="Helical" evidence="8">
    <location>
        <begin position="56"/>
        <end position="74"/>
    </location>
</feature>
<dbReference type="InterPro" id="IPR003439">
    <property type="entry name" value="ABC_transporter-like_ATP-bd"/>
</dbReference>
<evidence type="ECO:0000313" key="10">
    <source>
        <dbReference type="EnsemblMetazoa" id="G458.1:cds"/>
    </source>
</evidence>
<feature type="compositionally biased region" description="Polar residues" evidence="7">
    <location>
        <begin position="3839"/>
        <end position="3854"/>
    </location>
</feature>
<sequence>MVYHRFNVDEEPPKDPNSSYRRLFKNVSGQRAMGLFGQFLQLLWKNVILRKRQKHVLLLEVVWPVFIFLVFIIIRQGTPPVKKETCSYNEHALPSAGLVPFLQSTVCNLQNPCEARSRIEIKQQSMNSFAAAIQDMSPHFYNEPTLQALRSVKTGVKLANVINSISRNGSLSSVMNDTNFVVRNFFRDPDKMKDILVNQLNVMSDDVADALLNANLNIPQVLHNIGSIDFRGIVCDQDRLREYMIFRLGVNVTSVSTSLCGIPESKIPEITNVVQNQIDIAAIIRVSKTLTTLTMDYTLTDAMEDLASMADLLYGTSNFMNIIRDLPDLKDLPSLLHKIPGLVDSITHLGFTDLSWMSDLVKFLDPIVEKIDSGNVGWNVTKDLVSVALDVSNMASGKSSFNLTELVEKQKDIMALLTANNISLDMLSMVSTVSIDNAVNVISSLFSGNITALNETTILRGMNEIQHLTEMVLGNSSQFVLDSIDGTMDVVITVLDAMTDLEKNLNSTVVYNQDVLDAFTSLVEHGPNVTKSVVMAFIEPANLLAIINNTSDYPTVCKRIVEMSMSDGNHGLHAEIAKLEKSLCTHQIAKNLEASMKIWEDVFAKQIQPMIDNLVNGTVRRVELATIYQKATTVIMGVQQLYGSGSVWEAMVGRMSSPVIDPRTEEWQAFFKDTQLYLVQGSWPVVVVKTGQFLEGSPMWESVGPIVKSMSAVMQGQLEQNRKLEELTGNNSTMMTMMRFVVNYSPEIAEATMNMMQNTTMVQRYISQGFTMDSFCDNHWLQEMNMPDYVPVVTMETMICSTNWTAMVTKVVSAVDTTNVANEISTYMSHSDPNTDFDWAQMVYNIQGMVTMEQNSVTNMIESIQSFNFSRVVEAVEVMMNKLKAPMMPPTDQTSNIMNTLNIMNMNMMNVGASLVPTLEQLDKQLENVTEWRIVRYYVKQWASLIKLGTEFLEGSTMDIDKVLGDLSPTFADFLKTVNSSAPALFSALEKITPNPSMLLNKMLTTDLAQVCHGVRVSDLLDSPALAPYEDHLCQVDWSQVFREVLNNTGLAAIVNFDMDSALHSEVNINWNETYYQTEKFFMEIGNLLFNSSKLISSLEKFFHSDYGMTWDSFMHFVNATQHMDFSKLTELAGQAPAVIEMLSKLSGNSSELSSFLSMEPQLLYQSYSVQQFIINQLQHFNDSTHITLTTYFNSPELERLINQLSDSPAMSGVLYRIMVNVMFDPSKMTDLTKSVEKFCTDPDFLTPFVSPGDVQSADKLRNYICDTTNMNVTVLLHELSQMNGFPQLMEALQKTGGFPSVNMSVVVEQSQLMSRLITDIITHPPSISLSDNNAWLNGSLYTQEFTDFLQRLTDKTTSTDILQNGQLAELANQILVILDMINKMTGNSSALSSVISMEAQLAYQTYTIQQFIIKQLQLFNDSTHITLTTYFNSPELTRLLNQISDSPEMSGVLFRTLVNIMYDPQKTQTLTNSAMRFCTDRGVLTPVVDPSDIQGAEKLRNYVCDTVNMNITVLLHQLSESNGIRQLMEDLQKTGGFPSVNMSVVVEQSQLMSRLITDIITHPPSISLSDNNTWLNGSLYTQEFTDFLQRLTDKTTSTDILQSLMTAAYQKPILDSLTSALSNVTEFQTAVQVTDWILAELKEQVLAGNPDAMKNIMAEFAGYPQMELLLNLLDQLPHFYQTLLYNVVHHLEKVPSMIISMTESWSGFCNQTETMMFDDPSLAFSPKTFLKELCQLDFTEMTNEVMRYQVSDKTAASSLNVSAGLEDIIQKIEDIVKMINSSDIDNLPKFMQLEVWNKASSSFVKSLTDPNMISVWIGGVVGGVASLPSSAQVSKQLLQVFDASFTIIKAVWSRFSGLKNDTMLDLFELLRGADNTRRLWELVQQPGAIEVLMHSANTPQFNVLVQKNMTEAVLDLCDQSRGMFTRIFSAPAGVTVDLTDLQTRLCTVNFTQIPTEWEKVIDFNTVQLKLDPSYEPSVNWTEVTVFFTDMTRMVSEWVVHPPAVTGYPTRWSNESYWLHLFMQQPVSSGSLTNITAQLKNILDSMSPFLNQEPIRTYGLFLEKLLNVTNRELDMMAGRNFSNLQDLVHYVPALERLMMALNLSEATAEQLMLAPIKNPSELVRMMTSDQPLSVLCSTEFWDRLVTWTSSVSPVSSTLCHLNDSDVINVIIDSLRVSDLTAILKNETANVTPNWMNIVGEVMHMVQSIERLVNNSSSHLDVGNAFNNVIKAYTTQNSTDDFTALFKLYGELAMMFNNTEAWQKINEFLQTGELLMTSAIRFIDHMVMLDPNDIKGMIFGFMKPTNKISELFMEGVSLQDIYNLTCNATAWRELFWFPPSTNVTALTSLICTLNEKEAEQFMATLMMRNQTLPVVDIKHFLDTVEQLNNKFALYLNKSSTNFGINMTEFQKQLEMEVANLPNTANPLMMSSLDGYFTAMNSSDWREVVAVVNGMSLWLKMLGAKMENIATQPLSLAVILGGASTDPAVEFILSNEFLDSIGDLKVDPAKLSSALQNLTASGHVCEAILQSLSSPATETTLKELQGRLCSINQSSLLEAAMTGFLANHQFAKQLQAVVSESMSGQAALNMTAYNQAAMDFNRALTMLVSRNWMGTSLDDIFNVSALLNSIHRLETSFQSEMSQNLLKMAPVLLQSTLGAIPDPSVAKVIMTVNTFLELANDKLQYLKGSLGVNNVFQNSSALINYFSAVQSLTQNGILEIQKMNFTKLIDSLMNVGSIENYCKHGTISQYFELAPDSPWVPLLCANYGGLLSSLDNLTDSTRISNQLMEIWNSSHAAVDWSEFSRNMETFSSLMTGLVETPPSFSLTALLDTNYTMNIISEYIQNPQRIIEFMLQTSLTDRLPPIPYTFRGMFNVLTEMLKFLDDTQNVNGLADIFNTWSSLNTRYELANSRFNKLVILLEDPQKMVEFSSVFCSLGILPELQRYFQINAQVVSELVCSMSPNSWYSELPKYALPRDVFTNYLLAIYKTQTGVDLVTDPEPVPWSDLLKEVQYVLTAITSTNNTRDWQMFLQKQISLSDGIKQVMDWMRFFEQELHVNIGEFFNVVYPISKLFNQFMERIKGFGHEVPVSAFLPDSAILAKLLNDEVKHSSAAIFVTASMDPQKFVALMMRDNWNDTMCDLTQFLATFTFPAETDVEKIQADLCRDLEEPTSLINKLLQDMNLKDLSKIFNYQWRGDWQTVQTSVKTLLDNIMYLQKINVTNDLSSWVGPVMEVFNANFMSELDFETSCNHLVMYANNSTYYSKAVEPILLAIKTSLLSSKIQLQLQLDMEDFLCDVTNLNMSSMLHNLESKNISQQIQEYIQLMTDQNQPSRFECRSLFSTMKDMVELYQKMINQTYLPGSKTMQCLEQIPTIPSKIFSGDVFESIKSVSRLMVDGMQVFNQPFMQNNEVLNMIMSVFKKLSTEDLTSAGVLVSNLMSANSSIAEKLQDILKLAPEASSVFLNATIKPEFMSLLANDSAEAAKILCDPEKLKNYIELPADLMTSVQNVSSVLCGTDPGQAANTAKIIGDLLAITATVIDTKDFGSAAWWNHIAGDVSNIVGMIQKLGLFNLTSIDLNNVDMKTVLPYIQELIYRNGPDALADSLVELLNDFKPLLNDSNMVSVASDLEVIIRGLTSLKAIRNFIPRTVLIRTVLKDPAGFHDYLTQNLTMTDNEATAIIEGTINYASLMSLKVDDVSSHVCNVTRLDLLLNLTSTKVSISDLSKSLCGIGEDKAVAMVESMLQNMDLGKLVQEYVRMSSGNLLEQAQLTPSEVQDAVKYMNEGSSQLSSLADMFSNRSSQLGFDSGSFQALHGSGTSSMSSLYDMICGVGKSTTIQDSTGVASASSQTPVSSLTPEQKAEKKTMPSPFCQDMYQTVVQMTNGPVIWAYLKPLIMGKILYSPDTPATRMLIQKMYNSSFKVLEEVKILAEEWSNGTQDLGEFLSNSDVLSNIKGLAGNNFINNLLESSLQVSSADVLNGMYKLDSLDSNQVLNISAFFRLLANYTQCITTDRFMAQSSEHDMERLALQLYQNNTYLAGIAFDVDPSKRQKRQTSNSIPKHITYKIKMDIENVESTRRIKERFWRPNPEDDMFLHMRYFRGFIQLQDILDRAIIYLQTGQDINNTVFLQQFPTPCYVDDQYMELLSSYLLPIMMTIAWLAAISVATKNLVYDRENGQEEALKIMGLSSTLTWWTWFLSTMLVMTVTSLICLLLLRLGGLFTYSDFGIIILYFMAFCFSTTMLSYLVGAFFTRTTLAILFVVIIYLLSYLPYIILVAMDAQMEFWQKILTCLSSTTAFGFGSRYLARYEIQMVGISWKNIRDSPIQGDEMSFHWCLVMMALDGVIYLVIGWYIRNVKPGKYGVPEPWYFPLSPYYWGCMKSTTKPSDKYLSNSDSAALSEVSSKDQRVGMSLRHLSKKFGDHEVVKDINCDFYEGQVTVLLGHNGAAKSTTLNMLSGILQPTHGKVSIYGHRVRHGATKIGICPQYNALFHYMTVREHMEFYCAVKSGFSKSKRKQEIDSLLHDVDLWHVQDAVVSSLSGGMQRRLCVALAFVGDSKAVILDEPTSGVDPSGRRSIWNLLVKHKMRCTILLSTHFLDEADTVGDRIAVMHKGRLLCTGSPMFLKQKVGSGYHLKFAKSEVCDTGAVLSTIKSFIPQADLINEIGSEVTVSLPFSDGQTNQFFKCLHHIDREAASLGIDNYGIYDTTLEEVFHKVCTVADNEKVLTEEVLKECRQKPNLEKSEDTVSVEVPSDQIAAYSVGFSGDKRKGLIGHKMGQFSGMLIKRFHHYRRDWRMFLSVFVLPLVFMTASLGLMELQPKTESAPARILTPPLYGPYSHAFFKDKINNEMTRNMIDSMKDLPGFGTTCMKGFNYGPPFECVTPDQKFSSVAAGQKYDNCTCVNNKHTCSQQTVHQEVPHLTTRTTTELYNLASKDIELYLLQTSERFTWNRFGGLAFDPDTSDPMAMKSTVWFNNKGRHALPSFYNALSNSMLRAALSEAGVSDPENFGITAINQPVLLHAQQLTSDTLLKKASDVGIGLFMLIAFSFIPVGFTMYVLNELLKKEKQLQFLSGTGPLLYWFTSILWDMVLYCITVAFTVVLMAIFQNAAYWERSNLEASVLLVVMYGWASIPLMYSSLKLFRDTSTAYMVLFCGSVFIGITTASCIFLLEYFSDSQKMKHAFEVLSYIFMVFPQFSYVNGFLKLTANQLKTDILALFGQDVYADPFSFEMLGWNYIAMAIQGAVFFAITLLTEYACQCNRRIPPSLYPEYHKEDEDVSAERARVTENTTTGNSVTVSNLSKVFPRGRHDFLAVNELCFGVKKGECFGLLGVNGAGKTTTFRMLTGDIPPSKGAAFLKDHRIGYGESGVGQDLGYCPQDEALDRYLSGEETLHFYARMRGLPDSYRKYTVQDLIQRLKLTPYADKAVHTYSGGMKRKLSVAISLLGDPDVVFLDEPTTGMDPVAKRLVWDCLTSALRKGQSVVMTSHSMEECDAICTRLAIMVNGSFQCIGNSQHLKDKFGGGHTVTVFQCGLPSDRQQLMAVFQGRFPGSIFRVQHQGVLEVQVPSDHTSVADIIQVLEEMKDGGAIQNYSVSQTTLDDVFLSFAREQTDGVGVDGTESFTDFASSSSDDMPQISHSIAKSQFAYMNPGYSGDKGEKVGQLAAVFVNPDDEFTSF</sequence>
<dbReference type="InterPro" id="IPR056264">
    <property type="entry name" value="R2_ABCA1-4-like"/>
</dbReference>
<dbReference type="Pfam" id="PF00005">
    <property type="entry name" value="ABC_tran"/>
    <property type="match status" value="2"/>
</dbReference>
<feature type="transmembrane region" description="Helical" evidence="8">
    <location>
        <begin position="4788"/>
        <end position="4809"/>
    </location>
</feature>
<feature type="transmembrane region" description="Helical" evidence="8">
    <location>
        <begin position="5226"/>
        <end position="5245"/>
    </location>
</feature>
<dbReference type="EnsemblMetazoa" id="G458.1">
    <property type="protein sequence ID" value="G458.1:cds"/>
    <property type="gene ID" value="G458"/>
</dbReference>
<feature type="transmembrane region" description="Helical" evidence="8">
    <location>
        <begin position="5110"/>
        <end position="5129"/>
    </location>
</feature>
<evidence type="ECO:0000256" key="8">
    <source>
        <dbReference type="SAM" id="Phobius"/>
    </source>
</evidence>
<proteinExistence type="predicted"/>
<evidence type="ECO:0000256" key="3">
    <source>
        <dbReference type="ARBA" id="ARBA00022741"/>
    </source>
</evidence>
<keyword evidence="5 8" id="KW-1133">Transmembrane helix</keyword>
<evidence type="ECO:0000256" key="2">
    <source>
        <dbReference type="ARBA" id="ARBA00022692"/>
    </source>
</evidence>
<comment type="subcellular location">
    <subcellularLocation>
        <location evidence="1">Membrane</location>
        <topology evidence="1">Multi-pass membrane protein</topology>
    </subcellularLocation>
</comment>
<organism evidence="10 11">
    <name type="scientific">Magallana gigas</name>
    <name type="common">Pacific oyster</name>
    <name type="synonym">Crassostrea gigas</name>
    <dbReference type="NCBI Taxonomy" id="29159"/>
    <lineage>
        <taxon>Eukaryota</taxon>
        <taxon>Metazoa</taxon>
        <taxon>Spiralia</taxon>
        <taxon>Lophotrochozoa</taxon>
        <taxon>Mollusca</taxon>
        <taxon>Bivalvia</taxon>
        <taxon>Autobranchia</taxon>
        <taxon>Pteriomorphia</taxon>
        <taxon>Ostreida</taxon>
        <taxon>Ostreoidea</taxon>
        <taxon>Ostreidae</taxon>
        <taxon>Magallana</taxon>
    </lineage>
</organism>
<name>A0A8W8MYZ0_MAGGI</name>
<dbReference type="FunFam" id="3.40.50.300:FF:000436">
    <property type="entry name" value="ATP binding cassette subfamily A member 9"/>
    <property type="match status" value="1"/>
</dbReference>
<protein>
    <recommendedName>
        <fullName evidence="9">ABC transporter domain-containing protein</fullName>
    </recommendedName>
</protein>
<feature type="domain" description="ABC transporter" evidence="9">
    <location>
        <begin position="4406"/>
        <end position="4632"/>
    </location>
</feature>
<dbReference type="GO" id="GO:0140359">
    <property type="term" value="F:ABC-type transporter activity"/>
    <property type="evidence" value="ECO:0007669"/>
    <property type="project" value="InterPro"/>
</dbReference>
<dbReference type="Proteomes" id="UP000005408">
    <property type="component" value="Unassembled WGS sequence"/>
</dbReference>
<dbReference type="GO" id="GO:0016020">
    <property type="term" value="C:membrane"/>
    <property type="evidence" value="ECO:0007669"/>
    <property type="project" value="UniProtKB-SubCell"/>
</dbReference>
<evidence type="ECO:0000259" key="9">
    <source>
        <dbReference type="PROSITE" id="PS50893"/>
    </source>
</evidence>
<feature type="transmembrane region" description="Helical" evidence="8">
    <location>
        <begin position="4223"/>
        <end position="4247"/>
    </location>
</feature>
<accession>A0A8W8MYZ0</accession>
<dbReference type="GO" id="GO:0016887">
    <property type="term" value="F:ATP hydrolysis activity"/>
    <property type="evidence" value="ECO:0007669"/>
    <property type="project" value="InterPro"/>
</dbReference>
<evidence type="ECO:0000256" key="7">
    <source>
        <dbReference type="SAM" id="MobiDB-lite"/>
    </source>
</evidence>
<dbReference type="PANTHER" id="PTHR19229:SF250">
    <property type="entry name" value="ABC TRANSPORTER DOMAIN-CONTAINING PROTEIN-RELATED"/>
    <property type="match status" value="1"/>
</dbReference>
<dbReference type="Pfam" id="PF23321">
    <property type="entry name" value="R1_ABCA1"/>
    <property type="match status" value="1"/>
</dbReference>
<dbReference type="Gene3D" id="3.40.50.300">
    <property type="entry name" value="P-loop containing nucleotide triphosphate hydrolases"/>
    <property type="match status" value="2"/>
</dbReference>
<feature type="transmembrane region" description="Helical" evidence="8">
    <location>
        <begin position="5072"/>
        <end position="5098"/>
    </location>
</feature>
<evidence type="ECO:0000256" key="6">
    <source>
        <dbReference type="ARBA" id="ARBA00023136"/>
    </source>
</evidence>
<dbReference type="PROSITE" id="PS50893">
    <property type="entry name" value="ABC_TRANSPORTER_2"/>
    <property type="match status" value="2"/>
</dbReference>
<feature type="domain" description="ABC transporter" evidence="9">
    <location>
        <begin position="5288"/>
        <end position="5522"/>
    </location>
</feature>
<feature type="transmembrane region" description="Helical" evidence="8">
    <location>
        <begin position="5030"/>
        <end position="5052"/>
    </location>
</feature>
<dbReference type="InterPro" id="IPR003593">
    <property type="entry name" value="AAA+_ATPase"/>
</dbReference>
<feature type="transmembrane region" description="Helical" evidence="8">
    <location>
        <begin position="5141"/>
        <end position="5166"/>
    </location>
</feature>
<evidence type="ECO:0000256" key="4">
    <source>
        <dbReference type="ARBA" id="ARBA00022840"/>
    </source>
</evidence>
<dbReference type="InterPro" id="IPR017871">
    <property type="entry name" value="ABC_transporter-like_CS"/>
</dbReference>
<keyword evidence="2 8" id="KW-0812">Transmembrane</keyword>
<keyword evidence="6 8" id="KW-0472">Membrane</keyword>
<dbReference type="SUPFAM" id="SSF52540">
    <property type="entry name" value="P-loop containing nucleoside triphosphate hydrolases"/>
    <property type="match status" value="2"/>
</dbReference>
<dbReference type="PROSITE" id="PS00211">
    <property type="entry name" value="ABC_TRANSPORTER_1"/>
    <property type="match status" value="2"/>
</dbReference>
<feature type="transmembrane region" description="Helical" evidence="8">
    <location>
        <begin position="4327"/>
        <end position="4349"/>
    </location>
</feature>
<keyword evidence="3" id="KW-0547">Nucleotide-binding</keyword>
<feature type="region of interest" description="Disordered" evidence="7">
    <location>
        <begin position="3839"/>
        <end position="3862"/>
    </location>
</feature>
<evidence type="ECO:0000256" key="5">
    <source>
        <dbReference type="ARBA" id="ARBA00022989"/>
    </source>
</evidence>
<keyword evidence="11" id="KW-1185">Reference proteome</keyword>
<feature type="transmembrane region" description="Helical" evidence="8">
    <location>
        <begin position="5178"/>
        <end position="5196"/>
    </location>
</feature>
<feature type="transmembrane region" description="Helical" evidence="8">
    <location>
        <begin position="4145"/>
        <end position="4168"/>
    </location>
</feature>
<dbReference type="SMART" id="SM00382">
    <property type="entry name" value="AAA"/>
    <property type="match status" value="2"/>
</dbReference>
<dbReference type="InterPro" id="IPR013525">
    <property type="entry name" value="ABC2_TM"/>
</dbReference>
<evidence type="ECO:0000313" key="11">
    <source>
        <dbReference type="Proteomes" id="UP000005408"/>
    </source>
</evidence>